<evidence type="ECO:0000256" key="6">
    <source>
        <dbReference type="SAM" id="Coils"/>
    </source>
</evidence>
<organism evidence="9 10">
    <name type="scientific">Vitis vinifera</name>
    <name type="common">Grape</name>
    <dbReference type="NCBI Taxonomy" id="29760"/>
    <lineage>
        <taxon>Eukaryota</taxon>
        <taxon>Viridiplantae</taxon>
        <taxon>Streptophyta</taxon>
        <taxon>Embryophyta</taxon>
        <taxon>Tracheophyta</taxon>
        <taxon>Spermatophyta</taxon>
        <taxon>Magnoliopsida</taxon>
        <taxon>eudicotyledons</taxon>
        <taxon>Gunneridae</taxon>
        <taxon>Pentapetalae</taxon>
        <taxon>rosids</taxon>
        <taxon>Vitales</taxon>
        <taxon>Vitaceae</taxon>
        <taxon>Viteae</taxon>
        <taxon>Vitis</taxon>
    </lineage>
</organism>
<comment type="subcellular location">
    <subcellularLocation>
        <location evidence="1">Nucleus</location>
    </subcellularLocation>
</comment>
<accession>A0A438GHH2</accession>
<dbReference type="SMART" id="SM00774">
    <property type="entry name" value="WRKY"/>
    <property type="match status" value="1"/>
</dbReference>
<dbReference type="GO" id="GO:0043565">
    <property type="term" value="F:sequence-specific DNA binding"/>
    <property type="evidence" value="ECO:0007669"/>
    <property type="project" value="InterPro"/>
</dbReference>
<feature type="compositionally biased region" description="Low complexity" evidence="7">
    <location>
        <begin position="571"/>
        <end position="583"/>
    </location>
</feature>
<dbReference type="SUPFAM" id="SSF118290">
    <property type="entry name" value="WRKY DNA-binding domain"/>
    <property type="match status" value="1"/>
</dbReference>
<evidence type="ECO:0000256" key="3">
    <source>
        <dbReference type="ARBA" id="ARBA00023125"/>
    </source>
</evidence>
<reference evidence="9 10" key="1">
    <citation type="journal article" date="2018" name="PLoS Genet.">
        <title>Population sequencing reveals clonal diversity and ancestral inbreeding in the grapevine cultivar Chardonnay.</title>
        <authorList>
            <person name="Roach M.J."/>
            <person name="Johnson D.L."/>
            <person name="Bohlmann J."/>
            <person name="van Vuuren H.J."/>
            <person name="Jones S.J."/>
            <person name="Pretorius I.S."/>
            <person name="Schmidt S.A."/>
            <person name="Borneman A.R."/>
        </authorList>
    </citation>
    <scope>NUCLEOTIDE SEQUENCE [LARGE SCALE GENOMIC DNA]</scope>
    <source>
        <strain evidence="10">cv. Chardonnay</strain>
        <tissue evidence="9">Leaf</tissue>
    </source>
</reference>
<dbReference type="EMBL" id="QGNW01000433">
    <property type="protein sequence ID" value="RVW71657.1"/>
    <property type="molecule type" value="Genomic_DNA"/>
</dbReference>
<keyword evidence="6" id="KW-0175">Coiled coil</keyword>
<sequence>MQVLACQEAQRHREKNTISSLVLHHQSLTKSTGHQRARPQFDCQSQKTTGILLLIYKMYRSGRREEGDKGIGVDKSQKIERPASFEGAAMESIAHEEAGKEDELDSAKAEMGEVREENERLKTMLERIGKDYKSLQLQVFDILQQESSKRPVDSAPAIDEESKELELVSLCLGRSSPTDGKRDGKSSIASKAKEDDDELNAGLTLGLDSKFQVSKLDVTEFASNSSPTENSIEVKEEEAGETWPPSKVLKTMRTGDEVSQQPHVKRARVSVRARCDTLTMNDGCQWRKYGQKIAKGNPCPRAYYRCTVAPSCPVRKQVQRCAEDMSILITTYEGTHNHPLPMSATAMASTTSAAASMLISGSSASQPGLGSLPAATELHGLNFSLPDNMRTRQLYAANSSPFPTITLDLTTTASSSSHFSRFSSSFNSSTPRFPSTSLSFSSSESNSVPTVWGNGCLNYGILPHNKAQIGSLNLGRQPPEHFHQPYMEKNGQAPIQQSLTETLTKVITSDPSFRTVIAAALSSMVSSSTGQPNPGAGESLGQNLKWGETTQAISTNPLSQNGKGCAPGYLNASSSSNSQTGNSILLQPPFPVSIPRSGTSGSAAENRDQNN</sequence>
<dbReference type="InterPro" id="IPR003657">
    <property type="entry name" value="WRKY_dom"/>
</dbReference>
<feature type="region of interest" description="Disordered" evidence="7">
    <location>
        <begin position="173"/>
        <end position="197"/>
    </location>
</feature>
<feature type="region of interest" description="Disordered" evidence="7">
    <location>
        <begin position="222"/>
        <end position="244"/>
    </location>
</feature>
<dbReference type="InterPro" id="IPR036576">
    <property type="entry name" value="WRKY_dom_sf"/>
</dbReference>
<dbReference type="GO" id="GO:0005634">
    <property type="term" value="C:nucleus"/>
    <property type="evidence" value="ECO:0007669"/>
    <property type="project" value="UniProtKB-SubCell"/>
</dbReference>
<dbReference type="PANTHER" id="PTHR31429">
    <property type="entry name" value="WRKY TRANSCRIPTION FACTOR 36-RELATED"/>
    <property type="match status" value="1"/>
</dbReference>
<dbReference type="Gene3D" id="2.20.25.80">
    <property type="entry name" value="WRKY domain"/>
    <property type="match status" value="1"/>
</dbReference>
<evidence type="ECO:0000256" key="7">
    <source>
        <dbReference type="SAM" id="MobiDB-lite"/>
    </source>
</evidence>
<protein>
    <submittedName>
        <fullName evidence="9">Putative WRKY transcription factor 72</fullName>
    </submittedName>
</protein>
<feature type="coiled-coil region" evidence="6">
    <location>
        <begin position="90"/>
        <end position="138"/>
    </location>
</feature>
<feature type="domain" description="WRKY" evidence="8">
    <location>
        <begin position="275"/>
        <end position="341"/>
    </location>
</feature>
<evidence type="ECO:0000259" key="8">
    <source>
        <dbReference type="PROSITE" id="PS50811"/>
    </source>
</evidence>
<dbReference type="FunFam" id="2.20.25.80:FF:000002">
    <property type="entry name" value="probable WRKY transcription factor 31"/>
    <property type="match status" value="1"/>
</dbReference>
<evidence type="ECO:0000256" key="5">
    <source>
        <dbReference type="ARBA" id="ARBA00023242"/>
    </source>
</evidence>
<keyword evidence="3" id="KW-0238">DNA-binding</keyword>
<evidence type="ECO:0000256" key="1">
    <source>
        <dbReference type="ARBA" id="ARBA00004123"/>
    </source>
</evidence>
<dbReference type="AlphaFoldDB" id="A0A438GHH2"/>
<dbReference type="Proteomes" id="UP000288805">
    <property type="component" value="Unassembled WGS sequence"/>
</dbReference>
<dbReference type="InterPro" id="IPR044810">
    <property type="entry name" value="WRKY_plant"/>
</dbReference>
<feature type="region of interest" description="Disordered" evidence="7">
    <location>
        <begin position="569"/>
        <end position="611"/>
    </location>
</feature>
<keyword evidence="2" id="KW-0805">Transcription regulation</keyword>
<evidence type="ECO:0000313" key="10">
    <source>
        <dbReference type="Proteomes" id="UP000288805"/>
    </source>
</evidence>
<gene>
    <name evidence="9" type="primary">WRKY72_0</name>
    <name evidence="9" type="ORF">CK203_052117</name>
</gene>
<dbReference type="PROSITE" id="PS50811">
    <property type="entry name" value="WRKY"/>
    <property type="match status" value="1"/>
</dbReference>
<feature type="compositionally biased region" description="Polar residues" evidence="7">
    <location>
        <begin position="222"/>
        <end position="231"/>
    </location>
</feature>
<name>A0A438GHH2_VITVI</name>
<dbReference type="GO" id="GO:0003700">
    <property type="term" value="F:DNA-binding transcription factor activity"/>
    <property type="evidence" value="ECO:0007669"/>
    <property type="project" value="InterPro"/>
</dbReference>
<evidence type="ECO:0000256" key="4">
    <source>
        <dbReference type="ARBA" id="ARBA00023163"/>
    </source>
</evidence>
<dbReference type="Pfam" id="PF03106">
    <property type="entry name" value="WRKY"/>
    <property type="match status" value="1"/>
</dbReference>
<keyword evidence="4" id="KW-0804">Transcription</keyword>
<proteinExistence type="predicted"/>
<evidence type="ECO:0000313" key="9">
    <source>
        <dbReference type="EMBL" id="RVW71657.1"/>
    </source>
</evidence>
<dbReference type="PANTHER" id="PTHR31429:SF24">
    <property type="entry name" value="WRKY TRANSCRIPTION FACTOR 72-RELATED"/>
    <property type="match status" value="1"/>
</dbReference>
<keyword evidence="5" id="KW-0539">Nucleus</keyword>
<evidence type="ECO:0000256" key="2">
    <source>
        <dbReference type="ARBA" id="ARBA00023015"/>
    </source>
</evidence>
<comment type="caution">
    <text evidence="9">The sequence shown here is derived from an EMBL/GenBank/DDBJ whole genome shotgun (WGS) entry which is preliminary data.</text>
</comment>